<evidence type="ECO:0000313" key="1">
    <source>
        <dbReference type="EMBL" id="RMI30206.1"/>
    </source>
</evidence>
<comment type="caution">
    <text evidence="1">The sequence shown here is derived from an EMBL/GenBank/DDBJ whole genome shotgun (WGS) entry which is preliminary data.</text>
</comment>
<sequence length="384" mass="42452">MGAEQLDDVAAVLSFALEEIDEALAVMVADQAEDRPRDGALLTARLGLDGERPSTLTLLGAQYELSRDRVRQIYTRAAGQVYRRVRATAHPDTAVFAARYPVGWSDERLVRLLLAEIYATDCDLAAQDLAYLKLRLAGHPLQDAKRLAGFVFQRIAGWQQRGRNHPAGPESGAGALLPLLRRAEWARHGTPEPLPDNPIHTVDTADEARGSMAATKPGRTVTFDTALEARLLRLLDESEQVRTFTERPIAVEYTVDDEPRLHHPTVAAHLTDGRTVLVDVVPLGRLACYPNLVRLAATGARARELGWGRLVFTGSAIGEPDLRELPVPASSEHPLRNRLARGPLLWPEFRALTAETGLEPTQFNALVLRHGWRWERGPFRLARG</sequence>
<dbReference type="OrthoDB" id="4562258at2"/>
<dbReference type="Gene3D" id="1.10.10.10">
    <property type="entry name" value="Winged helix-like DNA-binding domain superfamily/Winged helix DNA-binding domain"/>
    <property type="match status" value="1"/>
</dbReference>
<organism evidence="1 2">
    <name type="scientific">Nocardia stercoris</name>
    <dbReference type="NCBI Taxonomy" id="2483361"/>
    <lineage>
        <taxon>Bacteria</taxon>
        <taxon>Bacillati</taxon>
        <taxon>Actinomycetota</taxon>
        <taxon>Actinomycetes</taxon>
        <taxon>Mycobacteriales</taxon>
        <taxon>Nocardiaceae</taxon>
        <taxon>Nocardia</taxon>
    </lineage>
</organism>
<dbReference type="Proteomes" id="UP000279275">
    <property type="component" value="Unassembled WGS sequence"/>
</dbReference>
<evidence type="ECO:0008006" key="3">
    <source>
        <dbReference type="Google" id="ProtNLM"/>
    </source>
</evidence>
<proteinExistence type="predicted"/>
<dbReference type="AlphaFoldDB" id="A0A3M2KZW0"/>
<protein>
    <recommendedName>
        <fullName evidence="3">RNA polymerase sigma-70 region 4 domain-containing protein</fullName>
    </recommendedName>
</protein>
<keyword evidence="2" id="KW-1185">Reference proteome</keyword>
<evidence type="ECO:0000313" key="2">
    <source>
        <dbReference type="Proteomes" id="UP000279275"/>
    </source>
</evidence>
<reference evidence="1 2" key="1">
    <citation type="submission" date="2018-10" db="EMBL/GenBank/DDBJ databases">
        <title>Isolation from cow dung.</title>
        <authorList>
            <person name="Ling L."/>
        </authorList>
    </citation>
    <scope>NUCLEOTIDE SEQUENCE [LARGE SCALE GENOMIC DNA]</scope>
    <source>
        <strain evidence="1 2">NEAU-LL90</strain>
    </source>
</reference>
<name>A0A3M2KZW0_9NOCA</name>
<accession>A0A3M2KZW0</accession>
<dbReference type="SUPFAM" id="SSF88659">
    <property type="entry name" value="Sigma3 and sigma4 domains of RNA polymerase sigma factors"/>
    <property type="match status" value="1"/>
</dbReference>
<dbReference type="InterPro" id="IPR036388">
    <property type="entry name" value="WH-like_DNA-bd_sf"/>
</dbReference>
<dbReference type="InterPro" id="IPR013324">
    <property type="entry name" value="RNA_pol_sigma_r3/r4-like"/>
</dbReference>
<gene>
    <name evidence="1" type="ORF">EBN03_22750</name>
</gene>
<dbReference type="EMBL" id="RFFH01000011">
    <property type="protein sequence ID" value="RMI30206.1"/>
    <property type="molecule type" value="Genomic_DNA"/>
</dbReference>